<evidence type="ECO:0000313" key="3">
    <source>
        <dbReference type="Proteomes" id="UP000319383"/>
    </source>
</evidence>
<accession>A0A517ZV82</accession>
<dbReference type="RefSeq" id="WP_197534414.1">
    <property type="nucleotide sequence ID" value="NZ_CP036276.1"/>
</dbReference>
<sequence length="107" mass="12065">MRNLFAGIPAELPDELTQTVLDAANVRIERIVSHGQASPAGFWYDQSEHEWVLVLQGAARLLFEGDAAPVEMHAGDYLEIPAHRRHRVEWTPPDEQTVWLAVFYSVG</sequence>
<keyword evidence="3" id="KW-1185">Reference proteome</keyword>
<proteinExistence type="predicted"/>
<feature type="domain" description="Cupin type-2" evidence="1">
    <location>
        <begin position="45"/>
        <end position="103"/>
    </location>
</feature>
<dbReference type="KEGG" id="sdyn:Mal52_49130"/>
<reference evidence="2 3" key="1">
    <citation type="submission" date="2019-02" db="EMBL/GenBank/DDBJ databases">
        <title>Deep-cultivation of Planctomycetes and their phenomic and genomic characterization uncovers novel biology.</title>
        <authorList>
            <person name="Wiegand S."/>
            <person name="Jogler M."/>
            <person name="Boedeker C."/>
            <person name="Pinto D."/>
            <person name="Vollmers J."/>
            <person name="Rivas-Marin E."/>
            <person name="Kohn T."/>
            <person name="Peeters S.H."/>
            <person name="Heuer A."/>
            <person name="Rast P."/>
            <person name="Oberbeckmann S."/>
            <person name="Bunk B."/>
            <person name="Jeske O."/>
            <person name="Meyerdierks A."/>
            <person name="Storesund J.E."/>
            <person name="Kallscheuer N."/>
            <person name="Luecker S."/>
            <person name="Lage O.M."/>
            <person name="Pohl T."/>
            <person name="Merkel B.J."/>
            <person name="Hornburger P."/>
            <person name="Mueller R.-W."/>
            <person name="Bruemmer F."/>
            <person name="Labrenz M."/>
            <person name="Spormann A.M."/>
            <person name="Op den Camp H."/>
            <person name="Overmann J."/>
            <person name="Amann R."/>
            <person name="Jetten M.S.M."/>
            <person name="Mascher T."/>
            <person name="Medema M.H."/>
            <person name="Devos D.P."/>
            <person name="Kaster A.-K."/>
            <person name="Ovreas L."/>
            <person name="Rohde M."/>
            <person name="Galperin M.Y."/>
            <person name="Jogler C."/>
        </authorList>
    </citation>
    <scope>NUCLEOTIDE SEQUENCE [LARGE SCALE GENOMIC DNA]</scope>
    <source>
        <strain evidence="2 3">Mal52</strain>
    </source>
</reference>
<dbReference type="SUPFAM" id="SSF51182">
    <property type="entry name" value="RmlC-like cupins"/>
    <property type="match status" value="1"/>
</dbReference>
<dbReference type="Proteomes" id="UP000319383">
    <property type="component" value="Chromosome"/>
</dbReference>
<gene>
    <name evidence="2" type="ORF">Mal52_49130</name>
</gene>
<protein>
    <submittedName>
        <fullName evidence="2">Cupin domain protein</fullName>
    </submittedName>
</protein>
<dbReference type="Gene3D" id="2.60.120.10">
    <property type="entry name" value="Jelly Rolls"/>
    <property type="match status" value="1"/>
</dbReference>
<organism evidence="2 3">
    <name type="scientific">Symmachiella dynata</name>
    <dbReference type="NCBI Taxonomy" id="2527995"/>
    <lineage>
        <taxon>Bacteria</taxon>
        <taxon>Pseudomonadati</taxon>
        <taxon>Planctomycetota</taxon>
        <taxon>Planctomycetia</taxon>
        <taxon>Planctomycetales</taxon>
        <taxon>Planctomycetaceae</taxon>
        <taxon>Symmachiella</taxon>
    </lineage>
</organism>
<dbReference type="InterPro" id="IPR013096">
    <property type="entry name" value="Cupin_2"/>
</dbReference>
<evidence type="ECO:0000259" key="1">
    <source>
        <dbReference type="Pfam" id="PF07883"/>
    </source>
</evidence>
<name>A0A517ZV82_9PLAN</name>
<dbReference type="AlphaFoldDB" id="A0A517ZV82"/>
<dbReference type="Pfam" id="PF07883">
    <property type="entry name" value="Cupin_2"/>
    <property type="match status" value="1"/>
</dbReference>
<dbReference type="EMBL" id="CP036276">
    <property type="protein sequence ID" value="QDU46393.1"/>
    <property type="molecule type" value="Genomic_DNA"/>
</dbReference>
<evidence type="ECO:0000313" key="2">
    <source>
        <dbReference type="EMBL" id="QDU46393.1"/>
    </source>
</evidence>
<dbReference type="InterPro" id="IPR014710">
    <property type="entry name" value="RmlC-like_jellyroll"/>
</dbReference>
<dbReference type="CDD" id="cd06981">
    <property type="entry name" value="cupin_reut_a1446"/>
    <property type="match status" value="1"/>
</dbReference>
<dbReference type="InterPro" id="IPR011051">
    <property type="entry name" value="RmlC_Cupin_sf"/>
</dbReference>